<feature type="region of interest" description="Disordered" evidence="1">
    <location>
        <begin position="17"/>
        <end position="49"/>
    </location>
</feature>
<feature type="region of interest" description="Disordered" evidence="1">
    <location>
        <begin position="574"/>
        <end position="679"/>
    </location>
</feature>
<feature type="compositionally biased region" description="Basic and acidic residues" evidence="1">
    <location>
        <begin position="526"/>
        <end position="547"/>
    </location>
</feature>
<feature type="region of interest" description="Disordered" evidence="1">
    <location>
        <begin position="773"/>
        <end position="808"/>
    </location>
</feature>
<protein>
    <submittedName>
        <fullName evidence="2">Uncharacterized protein</fullName>
    </submittedName>
</protein>
<feature type="compositionally biased region" description="Acidic residues" evidence="1">
    <location>
        <begin position="513"/>
        <end position="525"/>
    </location>
</feature>
<feature type="compositionally biased region" description="Basic and acidic residues" evidence="1">
    <location>
        <begin position="17"/>
        <end position="39"/>
    </location>
</feature>
<evidence type="ECO:0000256" key="1">
    <source>
        <dbReference type="SAM" id="MobiDB-lite"/>
    </source>
</evidence>
<evidence type="ECO:0000313" key="2">
    <source>
        <dbReference type="EMBL" id="CAD7274786.1"/>
    </source>
</evidence>
<keyword evidence="3" id="KW-1185">Reference proteome</keyword>
<feature type="compositionally biased region" description="Basic and acidic residues" evidence="1">
    <location>
        <begin position="829"/>
        <end position="842"/>
    </location>
</feature>
<feature type="compositionally biased region" description="Acidic residues" evidence="1">
    <location>
        <begin position="843"/>
        <end position="857"/>
    </location>
</feature>
<feature type="compositionally biased region" description="Basic and acidic residues" evidence="1">
    <location>
        <begin position="621"/>
        <end position="631"/>
    </location>
</feature>
<proteinExistence type="predicted"/>
<reference evidence="2" key="1">
    <citation type="submission" date="2020-11" db="EMBL/GenBank/DDBJ databases">
        <authorList>
            <person name="Tran Van P."/>
        </authorList>
    </citation>
    <scope>NUCLEOTIDE SEQUENCE</scope>
</reference>
<organism evidence="2">
    <name type="scientific">Notodromas monacha</name>
    <dbReference type="NCBI Taxonomy" id="399045"/>
    <lineage>
        <taxon>Eukaryota</taxon>
        <taxon>Metazoa</taxon>
        <taxon>Ecdysozoa</taxon>
        <taxon>Arthropoda</taxon>
        <taxon>Crustacea</taxon>
        <taxon>Oligostraca</taxon>
        <taxon>Ostracoda</taxon>
        <taxon>Podocopa</taxon>
        <taxon>Podocopida</taxon>
        <taxon>Cypridocopina</taxon>
        <taxon>Cypridoidea</taxon>
        <taxon>Cyprididae</taxon>
        <taxon>Notodromas</taxon>
    </lineage>
</organism>
<feature type="compositionally biased region" description="Polar residues" evidence="1">
    <location>
        <begin position="215"/>
        <end position="225"/>
    </location>
</feature>
<name>A0A7R9BGA4_9CRUS</name>
<feature type="compositionally biased region" description="Basic and acidic residues" evidence="1">
    <location>
        <begin position="286"/>
        <end position="295"/>
    </location>
</feature>
<dbReference type="AlphaFoldDB" id="A0A7R9BGA4"/>
<feature type="region of interest" description="Disordered" evidence="1">
    <location>
        <begin position="193"/>
        <end position="297"/>
    </location>
</feature>
<dbReference type="EMBL" id="OA882340">
    <property type="protein sequence ID" value="CAD7274786.1"/>
    <property type="molecule type" value="Genomic_DNA"/>
</dbReference>
<feature type="region of interest" description="Disordered" evidence="1">
    <location>
        <begin position="829"/>
        <end position="880"/>
    </location>
</feature>
<feature type="region of interest" description="Disordered" evidence="1">
    <location>
        <begin position="462"/>
        <end position="547"/>
    </location>
</feature>
<evidence type="ECO:0000313" key="3">
    <source>
        <dbReference type="Proteomes" id="UP000678499"/>
    </source>
</evidence>
<accession>A0A7R9BGA4</accession>
<feature type="compositionally biased region" description="Polar residues" evidence="1">
    <location>
        <begin position="632"/>
        <end position="644"/>
    </location>
</feature>
<dbReference type="Proteomes" id="UP000678499">
    <property type="component" value="Unassembled WGS sequence"/>
</dbReference>
<gene>
    <name evidence="2" type="ORF">NMOB1V02_LOCUS2607</name>
</gene>
<dbReference type="EMBL" id="CAJPEX010000303">
    <property type="protein sequence ID" value="CAG0914938.1"/>
    <property type="molecule type" value="Genomic_DNA"/>
</dbReference>
<sequence>MSKRVVVVRRHRRRRWGSIDKSDSEDAEKTAECIDEKPTENTSGEGGVDAELEVTLKTEADLGVSLGKDQGILDDEELTIGIPAETISFNETPVLILGTDEETAPEARIKPLFDTPEDEVIFHEAESRPSSQGDFLSCDDLDDADIYDDDDINFSAHKSSLRGFDISALDIPAGDTSPGLSIEEFASCESLLAPPEFNGHTDSPSADKFGPAASKSLTESGNFASTWEEPDETVVSAASEALSSEATELEDADALELATTKPSPDSEPLPITDEPQDQTETLLSKSEGHTSEEPLHALTNDSHADITHEAFEDEKVDSFVEACDMLRMNAVTVDETQELTNCLTIRDIVILEAKIVKIGSDQQSTTDVETSFAEDCDETSHSEIHEKSLPICQSSKSSVAEQESNASTACSGSINQSFHEAEISEQNKILPSQDIIPCELPESQEASPSNDQDIIITEDHVSTHAVETESPPQTPKLHGTDVEAQESPLSSVKHDISDQSSNARPGSNAEVGAADDDNEDMLESTEISKEDEVDKSDEISSKFSPEIEHDTIYLANSSVEPVNPPSITALETVQDDMKTDSAPISKFSPETTEDAITLNDKIDAESPSRMSSKSVQDDAETSDKMVAEDSITKSVASPSDQPQVLDSRGNESPIVEAMEEEEQQRETHFATVEDLSKDDASALSDIAEENSDAGEPDAAKRRISVDPHLFTISSDIESSGETIFETGSMFSESISGISSPIDADLASPRDENYFGSHVLYTSSLFVTLKDGAEEEDDHNRSLDDVGGGGGLMKRDWPDFDDDDDFRPEHVTSMPKAFLTQVFLDHEQEQEIQRKEYRDLKEETEVDMPNEAMEELPEDSAVSAEPPSEPPPPPPIEEEED</sequence>
<feature type="compositionally biased region" description="Low complexity" evidence="1">
    <location>
        <begin position="233"/>
        <end position="246"/>
    </location>
</feature>